<proteinExistence type="predicted"/>
<accession>A0A511YU32</accession>
<reference evidence="2 3" key="1">
    <citation type="submission" date="2019-07" db="EMBL/GenBank/DDBJ databases">
        <title>Whole genome shotgun sequence of Actinotalea fermentans NBRC 105374.</title>
        <authorList>
            <person name="Hosoyama A."/>
            <person name="Uohara A."/>
            <person name="Ohji S."/>
            <person name="Ichikawa N."/>
        </authorList>
    </citation>
    <scope>NUCLEOTIDE SEQUENCE [LARGE SCALE GENOMIC DNA]</scope>
    <source>
        <strain evidence="2 3">NBRC 105374</strain>
    </source>
</reference>
<organism evidence="2 3">
    <name type="scientific">Actinotalea fermentans</name>
    <dbReference type="NCBI Taxonomy" id="43671"/>
    <lineage>
        <taxon>Bacteria</taxon>
        <taxon>Bacillati</taxon>
        <taxon>Actinomycetota</taxon>
        <taxon>Actinomycetes</taxon>
        <taxon>Micrococcales</taxon>
        <taxon>Cellulomonadaceae</taxon>
        <taxon>Actinotalea</taxon>
    </lineage>
</organism>
<dbReference type="EMBL" id="BJYK01000001">
    <property type="protein sequence ID" value="GEN78708.1"/>
    <property type="molecule type" value="Genomic_DNA"/>
</dbReference>
<evidence type="ECO:0000313" key="2">
    <source>
        <dbReference type="EMBL" id="GEN78708.1"/>
    </source>
</evidence>
<evidence type="ECO:0000256" key="1">
    <source>
        <dbReference type="SAM" id="MobiDB-lite"/>
    </source>
</evidence>
<protein>
    <submittedName>
        <fullName evidence="2">Uncharacterized protein</fullName>
    </submittedName>
</protein>
<sequence length="213" mass="22639">MMDMWTPPQGATPQQYSGPADPRNGPQRIGEKFADLTRQMRDGLNHLLQSAGIRVEPGKLIIEGDLEVPNGSIRNDFLESPIEARSFFDTASGFDPAVSSFQVEASVTLTVPADRTKAIVIANGGYGIRNTTPSTGTMIHGRCSIGGYAGPVDSAYSEPGRRDTGAPSYAITVPSLTPGDTLTVELQCYGSADFVADADNFATLTGVVLWLRA</sequence>
<comment type="caution">
    <text evidence="2">The sequence shown here is derived from an EMBL/GenBank/DDBJ whole genome shotgun (WGS) entry which is preliminary data.</text>
</comment>
<dbReference type="AlphaFoldDB" id="A0A511YU32"/>
<dbReference type="Proteomes" id="UP000321484">
    <property type="component" value="Unassembled WGS sequence"/>
</dbReference>
<name>A0A511YU32_9CELL</name>
<gene>
    <name evidence="2" type="ORF">AFE02nite_04420</name>
</gene>
<keyword evidence="3" id="KW-1185">Reference proteome</keyword>
<feature type="region of interest" description="Disordered" evidence="1">
    <location>
        <begin position="1"/>
        <end position="29"/>
    </location>
</feature>
<evidence type="ECO:0000313" key="3">
    <source>
        <dbReference type="Proteomes" id="UP000321484"/>
    </source>
</evidence>